<dbReference type="SUPFAM" id="SSF54106">
    <property type="entry name" value="LysM domain"/>
    <property type="match status" value="1"/>
</dbReference>
<keyword evidence="3" id="KW-0328">Glycosyltransferase</keyword>
<dbReference type="CDD" id="cd00118">
    <property type="entry name" value="LysM"/>
    <property type="match status" value="1"/>
</dbReference>
<dbReference type="OrthoDB" id="9787225at2"/>
<evidence type="ECO:0000313" key="13">
    <source>
        <dbReference type="Proteomes" id="UP000006804"/>
    </source>
</evidence>
<dbReference type="GO" id="GO:0005576">
    <property type="term" value="C:extracellular region"/>
    <property type="evidence" value="ECO:0007669"/>
    <property type="project" value="TreeGrafter"/>
</dbReference>
<dbReference type="GO" id="GO:0018104">
    <property type="term" value="P:peptidoglycan-protein cross-linking"/>
    <property type="evidence" value="ECO:0007669"/>
    <property type="project" value="TreeGrafter"/>
</dbReference>
<dbReference type="SUPFAM" id="SSF141523">
    <property type="entry name" value="L,D-transpeptidase catalytic domain-like"/>
    <property type="match status" value="1"/>
</dbReference>
<protein>
    <submittedName>
        <fullName evidence="12">ErfK/YbiS/YcfS/YnhG family protein</fullName>
    </submittedName>
</protein>
<dbReference type="RefSeq" id="WP_013931390.1">
    <property type="nucleotide sequence ID" value="NC_015707.1"/>
</dbReference>
<keyword evidence="5" id="KW-0378">Hydrolase</keyword>
<evidence type="ECO:0000313" key="12">
    <source>
        <dbReference type="EMBL" id="AEH50166.1"/>
    </source>
</evidence>
<gene>
    <name evidence="12" type="ORF">Theth_0059</name>
</gene>
<dbReference type="InterPro" id="IPR038063">
    <property type="entry name" value="Transpep_catalytic_dom"/>
</dbReference>
<comment type="pathway">
    <text evidence="1 9">Cell wall biogenesis; peptidoglycan biosynthesis.</text>
</comment>
<dbReference type="EMBL" id="CP002351">
    <property type="protein sequence ID" value="AEH50166.1"/>
    <property type="molecule type" value="Genomic_DNA"/>
</dbReference>
<evidence type="ECO:0000256" key="4">
    <source>
        <dbReference type="ARBA" id="ARBA00022679"/>
    </source>
</evidence>
<dbReference type="PROSITE" id="PS51782">
    <property type="entry name" value="LYSM"/>
    <property type="match status" value="1"/>
</dbReference>
<dbReference type="InterPro" id="IPR018392">
    <property type="entry name" value="LysM"/>
</dbReference>
<dbReference type="KEGG" id="tta:Theth_0059"/>
<keyword evidence="6 9" id="KW-0133">Cell shape</keyword>
<feature type="domain" description="L,D-TPase catalytic" evidence="11">
    <location>
        <begin position="265"/>
        <end position="385"/>
    </location>
</feature>
<dbReference type="UniPathway" id="UPA00219"/>
<evidence type="ECO:0000256" key="6">
    <source>
        <dbReference type="ARBA" id="ARBA00022960"/>
    </source>
</evidence>
<dbReference type="GO" id="GO:0016757">
    <property type="term" value="F:glycosyltransferase activity"/>
    <property type="evidence" value="ECO:0007669"/>
    <property type="project" value="UniProtKB-KW"/>
</dbReference>
<evidence type="ECO:0000259" key="10">
    <source>
        <dbReference type="PROSITE" id="PS51782"/>
    </source>
</evidence>
<accession>F7YU70</accession>
<name>F7YU70_9THEM</name>
<evidence type="ECO:0000256" key="2">
    <source>
        <dbReference type="ARBA" id="ARBA00005992"/>
    </source>
</evidence>
<evidence type="ECO:0000256" key="5">
    <source>
        <dbReference type="ARBA" id="ARBA00022801"/>
    </source>
</evidence>
<comment type="similarity">
    <text evidence="2">Belongs to the YkuD family.</text>
</comment>
<dbReference type="Pfam" id="PF01476">
    <property type="entry name" value="LysM"/>
    <property type="match status" value="1"/>
</dbReference>
<dbReference type="Pfam" id="PF03734">
    <property type="entry name" value="YkuD"/>
    <property type="match status" value="1"/>
</dbReference>
<evidence type="ECO:0000256" key="9">
    <source>
        <dbReference type="PROSITE-ProRule" id="PRU01373"/>
    </source>
</evidence>
<keyword evidence="13" id="KW-1185">Reference proteome</keyword>
<feature type="active site" description="Proton donor/acceptor" evidence="9">
    <location>
        <position position="345"/>
    </location>
</feature>
<dbReference type="GO" id="GO:0008360">
    <property type="term" value="P:regulation of cell shape"/>
    <property type="evidence" value="ECO:0007669"/>
    <property type="project" value="UniProtKB-UniRule"/>
</dbReference>
<dbReference type="InterPro" id="IPR050979">
    <property type="entry name" value="LD-transpeptidase"/>
</dbReference>
<sequence length="399" mass="45637" precursor="true">MIRKILLLLFLTSFLCFGIDHKVIVEWFENDLICLSAQTLYTPSKPLKIYLLTQTGHRLPKHVESDRYVFDVSRTSWILLEVFGKNSLGFTMSGSDPEKIDLSVFRAEPDIYVFSDLESGRTYVVVKIPDGWTFKGCKLQNVSFRKFYHAGYLYLYTTDKLKDGIDKLQVNFLLPFGVEKTFVQELFILNHAVNILRGGTEPYVIEPVAPYQHVVQRGETLWEIANRYGVRIADLEIANNLPDGNRIVAGTVLKIARVKFLESLTTLVINTQTSKLALYYNNRLVKTFPIAVGKSDATPPGVYWIMKKEIDPALYWYGEYIPPRSPINGLGTRFFQLSNPTYGIHGTTKPWEIGKRISHGCIRMFNQDIETIDAFINVGTKVIVVRSTEDFPENLKDLR</sequence>
<keyword evidence="4" id="KW-0808">Transferase</keyword>
<dbReference type="InterPro" id="IPR005490">
    <property type="entry name" value="LD_TPept_cat_dom"/>
</dbReference>
<dbReference type="eggNOG" id="COG1388">
    <property type="taxonomic scope" value="Bacteria"/>
</dbReference>
<organism evidence="12 13">
    <name type="scientific">Pseudothermotoga thermarum DSM 5069</name>
    <dbReference type="NCBI Taxonomy" id="688269"/>
    <lineage>
        <taxon>Bacteria</taxon>
        <taxon>Thermotogati</taxon>
        <taxon>Thermotogota</taxon>
        <taxon>Thermotogae</taxon>
        <taxon>Thermotogales</taxon>
        <taxon>Thermotogaceae</taxon>
        <taxon>Pseudothermotoga</taxon>
    </lineage>
</organism>
<dbReference type="CDD" id="cd16913">
    <property type="entry name" value="YkuD_like"/>
    <property type="match status" value="1"/>
</dbReference>
<dbReference type="PANTHER" id="PTHR30582">
    <property type="entry name" value="L,D-TRANSPEPTIDASE"/>
    <property type="match status" value="1"/>
</dbReference>
<evidence type="ECO:0000259" key="11">
    <source>
        <dbReference type="PROSITE" id="PS52029"/>
    </source>
</evidence>
<dbReference type="eggNOG" id="COG1376">
    <property type="taxonomic scope" value="Bacteria"/>
</dbReference>
<evidence type="ECO:0000256" key="8">
    <source>
        <dbReference type="ARBA" id="ARBA00023316"/>
    </source>
</evidence>
<evidence type="ECO:0000256" key="7">
    <source>
        <dbReference type="ARBA" id="ARBA00022984"/>
    </source>
</evidence>
<evidence type="ECO:0000256" key="1">
    <source>
        <dbReference type="ARBA" id="ARBA00004752"/>
    </source>
</evidence>
<dbReference type="GO" id="GO:0071555">
    <property type="term" value="P:cell wall organization"/>
    <property type="evidence" value="ECO:0007669"/>
    <property type="project" value="UniProtKB-UniRule"/>
</dbReference>
<keyword evidence="8 9" id="KW-0961">Cell wall biogenesis/degradation</keyword>
<dbReference type="Gene3D" id="2.40.440.10">
    <property type="entry name" value="L,D-transpeptidase catalytic domain-like"/>
    <property type="match status" value="1"/>
</dbReference>
<dbReference type="PATRIC" id="fig|688269.3.peg.60"/>
<dbReference type="GO" id="GO:0071972">
    <property type="term" value="F:peptidoglycan L,D-transpeptidase activity"/>
    <property type="evidence" value="ECO:0007669"/>
    <property type="project" value="TreeGrafter"/>
</dbReference>
<feature type="domain" description="LysM" evidence="10">
    <location>
        <begin position="211"/>
        <end position="255"/>
    </location>
</feature>
<dbReference type="InterPro" id="IPR036779">
    <property type="entry name" value="LysM_dom_sf"/>
</dbReference>
<keyword evidence="7 9" id="KW-0573">Peptidoglycan synthesis</keyword>
<dbReference type="Proteomes" id="UP000006804">
    <property type="component" value="Chromosome"/>
</dbReference>
<feature type="active site" description="Nucleophile" evidence="9">
    <location>
        <position position="361"/>
    </location>
</feature>
<dbReference type="Gene3D" id="3.10.350.10">
    <property type="entry name" value="LysM domain"/>
    <property type="match status" value="1"/>
</dbReference>
<dbReference type="HOGENOM" id="CLU_723471_0_0_0"/>
<proteinExistence type="inferred from homology"/>
<dbReference type="AlphaFoldDB" id="F7YU70"/>
<evidence type="ECO:0000256" key="3">
    <source>
        <dbReference type="ARBA" id="ARBA00022676"/>
    </source>
</evidence>
<dbReference type="PANTHER" id="PTHR30582:SF24">
    <property type="entry name" value="L,D-TRANSPEPTIDASE ERFK_SRFK-RELATED"/>
    <property type="match status" value="1"/>
</dbReference>
<dbReference type="STRING" id="688269.Theth_0059"/>
<dbReference type="PROSITE" id="PS52029">
    <property type="entry name" value="LD_TPASE"/>
    <property type="match status" value="1"/>
</dbReference>
<reference evidence="12 13" key="1">
    <citation type="submission" date="2010-11" db="EMBL/GenBank/DDBJ databases">
        <title>The complete genome of Thermotoga thermarum DSM 5069.</title>
        <authorList>
            <consortium name="US DOE Joint Genome Institute (JGI-PGF)"/>
            <person name="Lucas S."/>
            <person name="Copeland A."/>
            <person name="Lapidus A."/>
            <person name="Bruce D."/>
            <person name="Goodwin L."/>
            <person name="Pitluck S."/>
            <person name="Kyrpides N."/>
            <person name="Mavromatis K."/>
            <person name="Ivanova N."/>
            <person name="Zeytun A."/>
            <person name="Brettin T."/>
            <person name="Detter J.C."/>
            <person name="Tapia R."/>
            <person name="Han C."/>
            <person name="Land M."/>
            <person name="Hauser L."/>
            <person name="Markowitz V."/>
            <person name="Cheng J.-F."/>
            <person name="Hugenholtz P."/>
            <person name="Woyke T."/>
            <person name="Wu D."/>
            <person name="Spring S."/>
            <person name="Schroeder M."/>
            <person name="Brambilla E."/>
            <person name="Klenk H.-P."/>
            <person name="Eisen J.A."/>
        </authorList>
    </citation>
    <scope>NUCLEOTIDE SEQUENCE [LARGE SCALE GENOMIC DNA]</scope>
    <source>
        <strain evidence="12 13">DSM 5069</strain>
    </source>
</reference>
<dbReference type="SMART" id="SM00257">
    <property type="entry name" value="LysM"/>
    <property type="match status" value="1"/>
</dbReference>